<gene>
    <name evidence="4" type="ORF">SAMD00023353_10600200</name>
</gene>
<feature type="compositionally biased region" description="Low complexity" evidence="1">
    <location>
        <begin position="277"/>
        <end position="286"/>
    </location>
</feature>
<keyword evidence="3" id="KW-0732">Signal</keyword>
<evidence type="ECO:0000256" key="3">
    <source>
        <dbReference type="SAM" id="SignalP"/>
    </source>
</evidence>
<name>A0A1S7UMA9_ROSNE</name>
<feature type="compositionally biased region" description="Low complexity" evidence="1">
    <location>
        <begin position="215"/>
        <end position="245"/>
    </location>
</feature>
<sequence>MYVRTSYASVLALWLFVVDSVSSQIITRISPTQTDLAPESTSAQVSPSLNRNREGRLGETAKVGISVGVTLASIILVGSIAILCVIRRRHKALARPQTRGFASSDIEDENVVAGDDPGKGKDVYYMSPATVPPHGVPQQAPEGFVYQGGTYPDQTYALQQQPQTMGYPAVHPGETYAYSGTAYPGAAYPGTGTMAIDPSQQNGFAGPSNTQYQYETYHQQQQQQQQQYQQEGYPQSQRQSQQQQQGGHISWIYPASTTSPVDAAPIQDFQYVYLQDYQQQQQQQAQGSSPDPNQTQSQNGDHTTTRGYRDDDGDGGGPYHVPPPHPHASELPDQRRPVELMGEGHYKEAP</sequence>
<dbReference type="Proteomes" id="UP000054516">
    <property type="component" value="Unassembled WGS sequence"/>
</dbReference>
<dbReference type="AlphaFoldDB" id="A0A1S7UMA9"/>
<proteinExistence type="predicted"/>
<feature type="chain" id="PRO_5013386250" evidence="3">
    <location>
        <begin position="24"/>
        <end position="350"/>
    </location>
</feature>
<feature type="region of interest" description="Disordered" evidence="1">
    <location>
        <begin position="277"/>
        <end position="350"/>
    </location>
</feature>
<feature type="transmembrane region" description="Helical" evidence="2">
    <location>
        <begin position="63"/>
        <end position="86"/>
    </location>
</feature>
<evidence type="ECO:0000256" key="2">
    <source>
        <dbReference type="SAM" id="Phobius"/>
    </source>
</evidence>
<dbReference type="OrthoDB" id="4696326at2759"/>
<feature type="compositionally biased region" description="Basic and acidic residues" evidence="1">
    <location>
        <begin position="327"/>
        <end position="350"/>
    </location>
</feature>
<evidence type="ECO:0000313" key="5">
    <source>
        <dbReference type="Proteomes" id="UP000054516"/>
    </source>
</evidence>
<accession>A0A1S7UMA9</accession>
<feature type="signal peptide" evidence="3">
    <location>
        <begin position="1"/>
        <end position="23"/>
    </location>
</feature>
<reference evidence="4" key="1">
    <citation type="submission" date="2016-03" db="EMBL/GenBank/DDBJ databases">
        <title>Draft genome sequence of Rosellinia necatrix.</title>
        <authorList>
            <person name="Kanematsu S."/>
        </authorList>
    </citation>
    <scope>NUCLEOTIDE SEQUENCE [LARGE SCALE GENOMIC DNA]</scope>
    <source>
        <strain evidence="4">W97</strain>
    </source>
</reference>
<feature type="compositionally biased region" description="Polar residues" evidence="1">
    <location>
        <begin position="287"/>
        <end position="299"/>
    </location>
</feature>
<protein>
    <submittedName>
        <fullName evidence="4">Uncharacterized protein</fullName>
    </submittedName>
</protein>
<evidence type="ECO:0000313" key="4">
    <source>
        <dbReference type="EMBL" id="GAP84480.2"/>
    </source>
</evidence>
<keyword evidence="2" id="KW-1133">Transmembrane helix</keyword>
<organism evidence="4">
    <name type="scientific">Rosellinia necatrix</name>
    <name type="common">White root-rot fungus</name>
    <dbReference type="NCBI Taxonomy" id="77044"/>
    <lineage>
        <taxon>Eukaryota</taxon>
        <taxon>Fungi</taxon>
        <taxon>Dikarya</taxon>
        <taxon>Ascomycota</taxon>
        <taxon>Pezizomycotina</taxon>
        <taxon>Sordariomycetes</taxon>
        <taxon>Xylariomycetidae</taxon>
        <taxon>Xylariales</taxon>
        <taxon>Xylariaceae</taxon>
        <taxon>Rosellinia</taxon>
    </lineage>
</organism>
<feature type="region of interest" description="Disordered" evidence="1">
    <location>
        <begin position="215"/>
        <end position="247"/>
    </location>
</feature>
<keyword evidence="5" id="KW-1185">Reference proteome</keyword>
<keyword evidence="2" id="KW-0472">Membrane</keyword>
<evidence type="ECO:0000256" key="1">
    <source>
        <dbReference type="SAM" id="MobiDB-lite"/>
    </source>
</evidence>
<keyword evidence="2" id="KW-0812">Transmembrane</keyword>
<dbReference type="EMBL" id="DF977551">
    <property type="protein sequence ID" value="GAP84480.2"/>
    <property type="molecule type" value="Genomic_DNA"/>
</dbReference>